<sequence length="159" mass="17273">MTRKPRKARIDSAAEAVAVMIKAARVIEPPAHSPLDDDALPFWDDIVEARAKAEWTGHDLSCASDLANAMAQLVTNRRTLRTEGEVLRNDKGTAYANPRVSVVHGLHVQIKAARQSLNIHGRAAGEARDVAGRRKAAKAIEAANPLEDEDLLARPAVFQ</sequence>
<organism evidence="1 2">
    <name type="scientific">Brevundimonas vesicularis</name>
    <name type="common">Pseudomonas vesicularis</name>
    <dbReference type="NCBI Taxonomy" id="41276"/>
    <lineage>
        <taxon>Bacteria</taxon>
        <taxon>Pseudomonadati</taxon>
        <taxon>Pseudomonadota</taxon>
        <taxon>Alphaproteobacteria</taxon>
        <taxon>Caulobacterales</taxon>
        <taxon>Caulobacteraceae</taxon>
        <taxon>Brevundimonas</taxon>
    </lineage>
</organism>
<protein>
    <submittedName>
        <fullName evidence="1">Terminase small subunit</fullName>
    </submittedName>
</protein>
<dbReference type="AlphaFoldDB" id="A0A1Z3U594"/>
<dbReference type="Proteomes" id="UP000197050">
    <property type="component" value="Chromosome"/>
</dbReference>
<dbReference type="KEGG" id="bvc:CEP68_02490"/>
<reference evidence="2" key="1">
    <citation type="submission" date="2017-06" db="EMBL/GenBank/DDBJ databases">
        <title>FDA dAtabase for Regulatory Grade micrObial Sequences (FDA-ARGOS): Supporting development and validation of Infectious Disease Dx tests.</title>
        <authorList>
            <person name="Minogue T."/>
            <person name="Wolcott M."/>
            <person name="Wasieloski L."/>
            <person name="Aguilar W."/>
            <person name="Moore D."/>
            <person name="Tallon L."/>
            <person name="Sadzewicz L."/>
            <person name="Sengamalay N."/>
            <person name="Ott S."/>
            <person name="Godinez A."/>
            <person name="Nagaraj S."/>
            <person name="Nadendla S."/>
            <person name="Geyer C."/>
            <person name="Sichtig H."/>
        </authorList>
    </citation>
    <scope>NUCLEOTIDE SEQUENCE [LARGE SCALE GENOMIC DNA]</scope>
    <source>
        <strain evidence="2">FDAARGOS_289</strain>
    </source>
</reference>
<dbReference type="EMBL" id="CP022048">
    <property type="protein sequence ID" value="ASE38463.1"/>
    <property type="molecule type" value="Genomic_DNA"/>
</dbReference>
<accession>A0A1Z3U594</accession>
<gene>
    <name evidence="1" type="ORF">CEP68_02490</name>
</gene>
<name>A0A1Z3U594_BREVE</name>
<proteinExistence type="predicted"/>
<evidence type="ECO:0000313" key="1">
    <source>
        <dbReference type="EMBL" id="ASE38463.1"/>
    </source>
</evidence>
<evidence type="ECO:0000313" key="2">
    <source>
        <dbReference type="Proteomes" id="UP000197050"/>
    </source>
</evidence>